<evidence type="ECO:0000313" key="2">
    <source>
        <dbReference type="Proteomes" id="UP000198535"/>
    </source>
</evidence>
<evidence type="ECO:0000313" key="1">
    <source>
        <dbReference type="EMBL" id="SFM79754.1"/>
    </source>
</evidence>
<protein>
    <submittedName>
        <fullName evidence="1">Uncharacterized protein</fullName>
    </submittedName>
</protein>
<dbReference type="STRING" id="487685.SAMN04488696_2438"/>
<organism evidence="1 2">
    <name type="scientific">Methanolobus profundi</name>
    <dbReference type="NCBI Taxonomy" id="487685"/>
    <lineage>
        <taxon>Archaea</taxon>
        <taxon>Methanobacteriati</taxon>
        <taxon>Methanobacteriota</taxon>
        <taxon>Stenosarchaea group</taxon>
        <taxon>Methanomicrobia</taxon>
        <taxon>Methanosarcinales</taxon>
        <taxon>Methanosarcinaceae</taxon>
        <taxon>Methanolobus</taxon>
    </lineage>
</organism>
<gene>
    <name evidence="1" type="ORF">SAMN04488696_2438</name>
</gene>
<dbReference type="Proteomes" id="UP000198535">
    <property type="component" value="Unassembled WGS sequence"/>
</dbReference>
<name>A0A1I4TSQ6_9EURY</name>
<accession>A0A1I4TSQ6</accession>
<sequence>MRSERNSHLVLKLVDKFCLDTGCPVAAVDHAAHTDDIWLNALEHWEILDLEM</sequence>
<proteinExistence type="predicted"/>
<dbReference type="AlphaFoldDB" id="A0A1I4TSQ6"/>
<reference evidence="2" key="1">
    <citation type="submission" date="2016-10" db="EMBL/GenBank/DDBJ databases">
        <authorList>
            <person name="Varghese N."/>
            <person name="Submissions S."/>
        </authorList>
    </citation>
    <scope>NUCLEOTIDE SEQUENCE [LARGE SCALE GENOMIC DNA]</scope>
    <source>
        <strain evidence="2">Mob M</strain>
    </source>
</reference>
<keyword evidence="2" id="KW-1185">Reference proteome</keyword>
<dbReference type="EMBL" id="FOUJ01000005">
    <property type="protein sequence ID" value="SFM79754.1"/>
    <property type="molecule type" value="Genomic_DNA"/>
</dbReference>